<dbReference type="EMBL" id="BLAU01000001">
    <property type="protein sequence ID" value="GET22449.1"/>
    <property type="molecule type" value="Genomic_DNA"/>
</dbReference>
<keyword evidence="4 7" id="KW-0067">ATP-binding</keyword>
<gene>
    <name evidence="7" type="ORF">CLV93_11346</name>
    <name evidence="6" type="ORF">JCM18694_26950</name>
</gene>
<dbReference type="Proteomes" id="UP000396862">
    <property type="component" value="Unassembled WGS sequence"/>
</dbReference>
<dbReference type="InterPro" id="IPR016193">
    <property type="entry name" value="Cytidine_deaminase-like"/>
</dbReference>
<dbReference type="InterPro" id="IPR003593">
    <property type="entry name" value="AAA+_ATPase"/>
</dbReference>
<dbReference type="Pfam" id="PF08973">
    <property type="entry name" value="TM1506"/>
    <property type="match status" value="1"/>
</dbReference>
<dbReference type="Pfam" id="PF00005">
    <property type="entry name" value="ABC_tran"/>
    <property type="match status" value="1"/>
</dbReference>
<dbReference type="AlphaFoldDB" id="A0A2P8C703"/>
<dbReference type="GO" id="GO:0016887">
    <property type="term" value="F:ATP hydrolysis activity"/>
    <property type="evidence" value="ECO:0007669"/>
    <property type="project" value="InterPro"/>
</dbReference>
<proteinExistence type="inferred from homology"/>
<evidence type="ECO:0000256" key="3">
    <source>
        <dbReference type="ARBA" id="ARBA00022741"/>
    </source>
</evidence>
<dbReference type="InterPro" id="IPR015067">
    <property type="entry name" value="DUF1893_TM1506-like"/>
</dbReference>
<dbReference type="InterPro" id="IPR050153">
    <property type="entry name" value="Metal_Ion_Import_ABC"/>
</dbReference>
<dbReference type="PANTHER" id="PTHR42734:SF17">
    <property type="entry name" value="METAL TRANSPORT SYSTEM ATP-BINDING PROTEIN TM_0124-RELATED"/>
    <property type="match status" value="1"/>
</dbReference>
<dbReference type="InterPro" id="IPR027417">
    <property type="entry name" value="P-loop_NTPase"/>
</dbReference>
<dbReference type="PROSITE" id="PS00211">
    <property type="entry name" value="ABC_TRANSPORTER_1"/>
    <property type="match status" value="1"/>
</dbReference>
<keyword evidence="3" id="KW-0547">Nucleotide-binding</keyword>
<comment type="similarity">
    <text evidence="1">Belongs to the ABC transporter superfamily.</text>
</comment>
<dbReference type="InterPro" id="IPR037081">
    <property type="entry name" value="Hyp_TM1506"/>
</dbReference>
<dbReference type="SUPFAM" id="SSF53927">
    <property type="entry name" value="Cytidine deaminase-like"/>
    <property type="match status" value="1"/>
</dbReference>
<accession>A0A2P8C703</accession>
<evidence type="ECO:0000256" key="2">
    <source>
        <dbReference type="ARBA" id="ARBA00022448"/>
    </source>
</evidence>
<keyword evidence="9" id="KW-1185">Reference proteome</keyword>
<evidence type="ECO:0000313" key="9">
    <source>
        <dbReference type="Proteomes" id="UP000396862"/>
    </source>
</evidence>
<keyword evidence="2" id="KW-0813">Transport</keyword>
<evidence type="ECO:0000313" key="7">
    <source>
        <dbReference type="EMBL" id="PSK80752.1"/>
    </source>
</evidence>
<dbReference type="InterPro" id="IPR003439">
    <property type="entry name" value="ABC_transporter-like_ATP-bd"/>
</dbReference>
<dbReference type="SMART" id="SM00382">
    <property type="entry name" value="AAA"/>
    <property type="match status" value="1"/>
</dbReference>
<evidence type="ECO:0000256" key="1">
    <source>
        <dbReference type="ARBA" id="ARBA00005417"/>
    </source>
</evidence>
<protein>
    <submittedName>
        <fullName evidence="7">Zinc transport system ATP-binding protein</fullName>
    </submittedName>
</protein>
<evidence type="ECO:0000256" key="4">
    <source>
        <dbReference type="ARBA" id="ARBA00022840"/>
    </source>
</evidence>
<dbReference type="Gene3D" id="3.40.50.300">
    <property type="entry name" value="P-loop containing nucleotide triphosphate hydrolases"/>
    <property type="match status" value="1"/>
</dbReference>
<dbReference type="Proteomes" id="UP000240621">
    <property type="component" value="Unassembled WGS sequence"/>
</dbReference>
<dbReference type="PROSITE" id="PS50893">
    <property type="entry name" value="ABC_TRANSPORTER_2"/>
    <property type="match status" value="1"/>
</dbReference>
<dbReference type="GO" id="GO:0005524">
    <property type="term" value="F:ATP binding"/>
    <property type="evidence" value="ECO:0007669"/>
    <property type="project" value="UniProtKB-KW"/>
</dbReference>
<reference evidence="6 9" key="2">
    <citation type="submission" date="2019-10" db="EMBL/GenBank/DDBJ databases">
        <title>Prolixibacter strains distinguished by the presence of nitrate reductase genes were adept at nitrate-dependent anaerobic corrosion of metallic iron and carbon steel.</title>
        <authorList>
            <person name="Iino T."/>
            <person name="Shono N."/>
            <person name="Ito K."/>
            <person name="Nakamura R."/>
            <person name="Sueoka K."/>
            <person name="Harayama S."/>
            <person name="Ohkuma M."/>
        </authorList>
    </citation>
    <scope>NUCLEOTIDE SEQUENCE [LARGE SCALE GENOMIC DNA]</scope>
    <source>
        <strain evidence="6 9">MIC1-1</strain>
    </source>
</reference>
<dbReference type="Gene3D" id="3.40.140.30">
    <property type="entry name" value="Hypothetical protein TM1506"/>
    <property type="match status" value="1"/>
</dbReference>
<evidence type="ECO:0000313" key="8">
    <source>
        <dbReference type="Proteomes" id="UP000240621"/>
    </source>
</evidence>
<reference evidence="7 8" key="1">
    <citation type="submission" date="2018-03" db="EMBL/GenBank/DDBJ databases">
        <title>Genomic Encyclopedia of Archaeal and Bacterial Type Strains, Phase II (KMG-II): from individual species to whole genera.</title>
        <authorList>
            <person name="Goeker M."/>
        </authorList>
    </citation>
    <scope>NUCLEOTIDE SEQUENCE [LARGE SCALE GENOMIC DNA]</scope>
    <source>
        <strain evidence="7 8">DSM 27267</strain>
    </source>
</reference>
<dbReference type="EMBL" id="PYGC01000013">
    <property type="protein sequence ID" value="PSK80752.1"/>
    <property type="molecule type" value="Genomic_DNA"/>
</dbReference>
<dbReference type="RefSeq" id="WP_106543613.1">
    <property type="nucleotide sequence ID" value="NZ_BLAU01000001.1"/>
</dbReference>
<dbReference type="OrthoDB" id="1119394at2"/>
<evidence type="ECO:0000259" key="5">
    <source>
        <dbReference type="PROSITE" id="PS50893"/>
    </source>
</evidence>
<dbReference type="InterPro" id="IPR017871">
    <property type="entry name" value="ABC_transporter-like_CS"/>
</dbReference>
<evidence type="ECO:0000313" key="6">
    <source>
        <dbReference type="EMBL" id="GET22449.1"/>
    </source>
</evidence>
<organism evidence="7 8">
    <name type="scientific">Prolixibacter denitrificans</name>
    <dbReference type="NCBI Taxonomy" id="1541063"/>
    <lineage>
        <taxon>Bacteria</taxon>
        <taxon>Pseudomonadati</taxon>
        <taxon>Bacteroidota</taxon>
        <taxon>Bacteroidia</taxon>
        <taxon>Marinilabiliales</taxon>
        <taxon>Prolixibacteraceae</taxon>
        <taxon>Prolixibacter</taxon>
    </lineage>
</organism>
<comment type="caution">
    <text evidence="7">The sequence shown here is derived from an EMBL/GenBank/DDBJ whole genome shotgun (WGS) entry which is preliminary data.</text>
</comment>
<name>A0A2P8C703_9BACT</name>
<dbReference type="PANTHER" id="PTHR42734">
    <property type="entry name" value="METAL TRANSPORT SYSTEM ATP-BINDING PROTEIN TM_0124-RELATED"/>
    <property type="match status" value="1"/>
</dbReference>
<sequence length="339" mass="38169">MEHSLIVTHGEEIIFTSNEHWLHPLFELEDFLKEKNIPSSELLVNDKIAGKAAACLMVRLGVTRCHVELLSERAIPVFKAHEVDFSYDSLVEQIQCRTEDLITDSMSIDDAYLFLRKRAGRVQGLPVKIENLTVDIGRKNILENLSLELGRGEQLVIHGANGTGKTTLLRTLLGFLQPVQGTIRVGDIMVGSNEWRHNRSMIGYVHQENVKNTFPISAEEVVAIGLSERKLSSKELNYRVELAMRRTGCFHLAKQSYHRLSGGEKQRVSLARCLSQNARVLLFDEPTSFLDSGGKEDLLQLLSELSSTEAPTMILVSHETAWLDQLNWPRKELKGGQLC</sequence>
<feature type="domain" description="ABC transporter" evidence="5">
    <location>
        <begin position="127"/>
        <end position="338"/>
    </location>
</feature>
<dbReference type="SUPFAM" id="SSF52540">
    <property type="entry name" value="P-loop containing nucleoside triphosphate hydrolases"/>
    <property type="match status" value="1"/>
</dbReference>